<dbReference type="RefSeq" id="WP_254083511.1">
    <property type="nucleotide sequence ID" value="NZ_JAHESE010000004.1"/>
</dbReference>
<evidence type="ECO:0000313" key="11">
    <source>
        <dbReference type="Proteomes" id="UP001319080"/>
    </source>
</evidence>
<evidence type="ECO:0000313" key="10">
    <source>
        <dbReference type="EMBL" id="MBT1707920.1"/>
    </source>
</evidence>
<keyword evidence="3" id="KW-0597">Phosphoprotein</keyword>
<dbReference type="SMART" id="SM00387">
    <property type="entry name" value="HATPase_c"/>
    <property type="match status" value="1"/>
</dbReference>
<dbReference type="InterPro" id="IPR003661">
    <property type="entry name" value="HisK_dim/P_dom"/>
</dbReference>
<evidence type="ECO:0000259" key="9">
    <source>
        <dbReference type="PROSITE" id="PS50113"/>
    </source>
</evidence>
<dbReference type="PROSITE" id="PS50112">
    <property type="entry name" value="PAS"/>
    <property type="match status" value="1"/>
</dbReference>
<dbReference type="SMART" id="SM00086">
    <property type="entry name" value="PAC"/>
    <property type="match status" value="2"/>
</dbReference>
<evidence type="ECO:0000256" key="2">
    <source>
        <dbReference type="ARBA" id="ARBA00012438"/>
    </source>
</evidence>
<dbReference type="FunFam" id="3.30.450.20:FF:000099">
    <property type="entry name" value="Sensory box sensor histidine kinase"/>
    <property type="match status" value="1"/>
</dbReference>
<dbReference type="InterPro" id="IPR035965">
    <property type="entry name" value="PAS-like_dom_sf"/>
</dbReference>
<sequence length="653" mass="73596">MGLADSTHQTLKLIIKGSLLTLAGSWQSGLYTSSLARNAGRTMDTYDYLIRINDVSYLLHPDDRNRIQEMVDGHQAGAADFDFRIIDGLGHLGWVHGYGQFVDQQEVEEGLRHSEQRFRIMADTVPQILWITDGDGHVEFFNNQWTLYTGAPPPATAGDVAADFLHPEDGKPTLEAFMRASKTHTTFRVEHRIKAADGTYRWFDVRAEPHIDARTGKIKRWYGASVDITEKKQAQQQLQEFNSRLERQVEERMHAIREQAHFIVSVAETIPDMLSVRNLSTGAMEYVNHAPFTANGYDSEKLRRMTSSQRRAMVHPDDLKAVSDYFHGFHEMSDEDISNVEYRSENEKGEWLWFNARGKVFKRDVHGRATHSVSVVQNISAMKKSETARIQSQEALVKANDSLLQKNRELKAMNGELNNFAFIASHDLREPLRKIQLFANLLVSKEGDQLSEKGKEHAKTIVASAARMNALIEDVLSFSKINTGVPGKPVDVDLNEILQTVLDDLQPVIQEKNAIVRFDALPKIKAYSVQLIQLFQNLVSNGIKFQPEGQIPHIGITAAYVSGQDIGLDSAVKDFEYLRITVEDDGIGFHQEYADKIFDMFQRLHDHREYPGTGMGLAICRKVLKNHGGFMTAAGKPGQGASFFCFFPVADSD</sequence>
<keyword evidence="5" id="KW-0418">Kinase</keyword>
<dbReference type="PROSITE" id="PS50109">
    <property type="entry name" value="HIS_KIN"/>
    <property type="match status" value="1"/>
</dbReference>
<proteinExistence type="predicted"/>
<feature type="domain" description="Histidine kinase" evidence="7">
    <location>
        <begin position="423"/>
        <end position="651"/>
    </location>
</feature>
<dbReference type="InterPro" id="IPR036890">
    <property type="entry name" value="HATPase_C_sf"/>
</dbReference>
<keyword evidence="11" id="KW-1185">Reference proteome</keyword>
<gene>
    <name evidence="10" type="ORF">KK062_06795</name>
</gene>
<dbReference type="InterPro" id="IPR000700">
    <property type="entry name" value="PAS-assoc_C"/>
</dbReference>
<dbReference type="InterPro" id="IPR036097">
    <property type="entry name" value="HisK_dim/P_sf"/>
</dbReference>
<feature type="domain" description="PAC" evidence="9">
    <location>
        <begin position="187"/>
        <end position="240"/>
    </location>
</feature>
<evidence type="ECO:0000256" key="3">
    <source>
        <dbReference type="ARBA" id="ARBA00022553"/>
    </source>
</evidence>
<protein>
    <recommendedName>
        <fullName evidence="2">histidine kinase</fullName>
        <ecNumber evidence="2">2.7.13.3</ecNumber>
    </recommendedName>
</protein>
<keyword evidence="4" id="KW-0808">Transferase</keyword>
<keyword evidence="6" id="KW-0175">Coiled coil</keyword>
<dbReference type="InterPro" id="IPR001610">
    <property type="entry name" value="PAC"/>
</dbReference>
<organism evidence="10 11">
    <name type="scientific">Dawidia cretensis</name>
    <dbReference type="NCBI Taxonomy" id="2782350"/>
    <lineage>
        <taxon>Bacteria</taxon>
        <taxon>Pseudomonadati</taxon>
        <taxon>Bacteroidota</taxon>
        <taxon>Cytophagia</taxon>
        <taxon>Cytophagales</taxon>
        <taxon>Chryseotaleaceae</taxon>
        <taxon>Dawidia</taxon>
    </lineage>
</organism>
<dbReference type="Pfam" id="PF02518">
    <property type="entry name" value="HATPase_c"/>
    <property type="match status" value="1"/>
</dbReference>
<dbReference type="SUPFAM" id="SSF55874">
    <property type="entry name" value="ATPase domain of HSP90 chaperone/DNA topoisomerase II/histidine kinase"/>
    <property type="match status" value="1"/>
</dbReference>
<dbReference type="CDD" id="cd00130">
    <property type="entry name" value="PAS"/>
    <property type="match status" value="1"/>
</dbReference>
<dbReference type="Gene3D" id="1.10.287.130">
    <property type="match status" value="1"/>
</dbReference>
<evidence type="ECO:0000259" key="7">
    <source>
        <dbReference type="PROSITE" id="PS50109"/>
    </source>
</evidence>
<dbReference type="InterPro" id="IPR013655">
    <property type="entry name" value="PAS_fold_3"/>
</dbReference>
<dbReference type="GO" id="GO:0000155">
    <property type="term" value="F:phosphorelay sensor kinase activity"/>
    <property type="evidence" value="ECO:0007669"/>
    <property type="project" value="InterPro"/>
</dbReference>
<dbReference type="SMART" id="SM00388">
    <property type="entry name" value="HisKA"/>
    <property type="match status" value="1"/>
</dbReference>
<evidence type="ECO:0000256" key="6">
    <source>
        <dbReference type="SAM" id="Coils"/>
    </source>
</evidence>
<dbReference type="NCBIfam" id="TIGR00229">
    <property type="entry name" value="sensory_box"/>
    <property type="match status" value="2"/>
</dbReference>
<comment type="catalytic activity">
    <reaction evidence="1">
        <text>ATP + protein L-histidine = ADP + protein N-phospho-L-histidine.</text>
        <dbReference type="EC" id="2.7.13.3"/>
    </reaction>
</comment>
<dbReference type="InterPro" id="IPR000014">
    <property type="entry name" value="PAS"/>
</dbReference>
<dbReference type="PROSITE" id="PS50113">
    <property type="entry name" value="PAC"/>
    <property type="match status" value="1"/>
</dbReference>
<dbReference type="SMART" id="SM00091">
    <property type="entry name" value="PAS"/>
    <property type="match status" value="2"/>
</dbReference>
<dbReference type="Pfam" id="PF00512">
    <property type="entry name" value="HisKA"/>
    <property type="match status" value="1"/>
</dbReference>
<dbReference type="PRINTS" id="PR00344">
    <property type="entry name" value="BCTRLSENSOR"/>
</dbReference>
<dbReference type="InterPro" id="IPR003594">
    <property type="entry name" value="HATPase_dom"/>
</dbReference>
<dbReference type="Gene3D" id="3.30.450.20">
    <property type="entry name" value="PAS domain"/>
    <property type="match status" value="2"/>
</dbReference>
<dbReference type="AlphaFoldDB" id="A0AAP2DUY4"/>
<feature type="coiled-coil region" evidence="6">
    <location>
        <begin position="231"/>
        <end position="258"/>
    </location>
</feature>
<dbReference type="SUPFAM" id="SSF55785">
    <property type="entry name" value="PYP-like sensor domain (PAS domain)"/>
    <property type="match status" value="2"/>
</dbReference>
<dbReference type="EMBL" id="JAHESE010000004">
    <property type="protein sequence ID" value="MBT1707920.1"/>
    <property type="molecule type" value="Genomic_DNA"/>
</dbReference>
<evidence type="ECO:0000256" key="5">
    <source>
        <dbReference type="ARBA" id="ARBA00022777"/>
    </source>
</evidence>
<reference evidence="10 11" key="1">
    <citation type="submission" date="2021-05" db="EMBL/GenBank/DDBJ databases">
        <title>A Polyphasic approach of four new species of the genus Ohtaekwangia: Ohtaekwangia histidinii sp. nov., Ohtaekwangia cretensis sp. nov., Ohtaekwangia indiensis sp. nov., Ohtaekwangia reichenbachii sp. nov. from diverse environment.</title>
        <authorList>
            <person name="Octaviana S."/>
        </authorList>
    </citation>
    <scope>NUCLEOTIDE SEQUENCE [LARGE SCALE GENOMIC DNA]</scope>
    <source>
        <strain evidence="10 11">PWU5</strain>
    </source>
</reference>
<dbReference type="Gene3D" id="3.30.565.10">
    <property type="entry name" value="Histidine kinase-like ATPase, C-terminal domain"/>
    <property type="match status" value="1"/>
</dbReference>
<dbReference type="EC" id="2.7.13.3" evidence="2"/>
<dbReference type="CDD" id="cd00082">
    <property type="entry name" value="HisKA"/>
    <property type="match status" value="1"/>
</dbReference>
<evidence type="ECO:0000259" key="8">
    <source>
        <dbReference type="PROSITE" id="PS50112"/>
    </source>
</evidence>
<evidence type="ECO:0000256" key="4">
    <source>
        <dbReference type="ARBA" id="ARBA00022679"/>
    </source>
</evidence>
<dbReference type="Proteomes" id="UP001319080">
    <property type="component" value="Unassembled WGS sequence"/>
</dbReference>
<accession>A0AAP2DUY4</accession>
<comment type="caution">
    <text evidence="10">The sequence shown here is derived from an EMBL/GenBank/DDBJ whole genome shotgun (WGS) entry which is preliminary data.</text>
</comment>
<dbReference type="SUPFAM" id="SSF47384">
    <property type="entry name" value="Homodimeric domain of signal transducing histidine kinase"/>
    <property type="match status" value="1"/>
</dbReference>
<evidence type="ECO:0000256" key="1">
    <source>
        <dbReference type="ARBA" id="ARBA00000085"/>
    </source>
</evidence>
<dbReference type="PANTHER" id="PTHR43304">
    <property type="entry name" value="PHYTOCHROME-LIKE PROTEIN CPH1"/>
    <property type="match status" value="1"/>
</dbReference>
<dbReference type="InterPro" id="IPR052162">
    <property type="entry name" value="Sensor_kinase/Photoreceptor"/>
</dbReference>
<name>A0AAP2DUY4_9BACT</name>
<dbReference type="InterPro" id="IPR004358">
    <property type="entry name" value="Sig_transdc_His_kin-like_C"/>
</dbReference>
<dbReference type="PANTHER" id="PTHR43304:SF1">
    <property type="entry name" value="PAC DOMAIN-CONTAINING PROTEIN"/>
    <property type="match status" value="1"/>
</dbReference>
<dbReference type="Pfam" id="PF08447">
    <property type="entry name" value="PAS_3"/>
    <property type="match status" value="2"/>
</dbReference>
<dbReference type="InterPro" id="IPR005467">
    <property type="entry name" value="His_kinase_dom"/>
</dbReference>
<feature type="domain" description="PAS" evidence="8">
    <location>
        <begin position="114"/>
        <end position="184"/>
    </location>
</feature>